<dbReference type="EMBL" id="UINC01000940">
    <property type="protein sequence ID" value="SUZ64724.1"/>
    <property type="molecule type" value="Genomic_DNA"/>
</dbReference>
<dbReference type="Gene3D" id="3.40.630.30">
    <property type="match status" value="1"/>
</dbReference>
<dbReference type="InterPro" id="IPR016181">
    <property type="entry name" value="Acyl_CoA_acyltransferase"/>
</dbReference>
<evidence type="ECO:0000313" key="2">
    <source>
        <dbReference type="EMBL" id="SUZ64724.1"/>
    </source>
</evidence>
<dbReference type="InterPro" id="IPR000182">
    <property type="entry name" value="GNAT_dom"/>
</dbReference>
<dbReference type="SUPFAM" id="SSF55729">
    <property type="entry name" value="Acyl-CoA N-acyltransferases (Nat)"/>
    <property type="match status" value="1"/>
</dbReference>
<sequence length="156" mass="16347">MESSRPATIGDRPLLGELAARARMEMGEKRGGDVLDRLDVDRDLPVASVERLLAHEGGVVVVGCIGDTPVGFGVMLVEVAADGLPHAVVEQIYVEPGARAVGVGGSMIELLIAEATARGAVGIEALALPGDRATKNFFEAQGMVARAIIVHRQLDR</sequence>
<dbReference type="Pfam" id="PF00583">
    <property type="entry name" value="Acetyltransf_1"/>
    <property type="match status" value="1"/>
</dbReference>
<feature type="domain" description="N-acetyltransferase" evidence="1">
    <location>
        <begin position="24"/>
        <end position="156"/>
    </location>
</feature>
<proteinExistence type="predicted"/>
<organism evidence="2">
    <name type="scientific">marine metagenome</name>
    <dbReference type="NCBI Taxonomy" id="408172"/>
    <lineage>
        <taxon>unclassified sequences</taxon>
        <taxon>metagenomes</taxon>
        <taxon>ecological metagenomes</taxon>
    </lineage>
</organism>
<dbReference type="GO" id="GO:0016747">
    <property type="term" value="F:acyltransferase activity, transferring groups other than amino-acyl groups"/>
    <property type="evidence" value="ECO:0007669"/>
    <property type="project" value="InterPro"/>
</dbReference>
<gene>
    <name evidence="2" type="ORF">METZ01_LOCUS17578</name>
</gene>
<evidence type="ECO:0000259" key="1">
    <source>
        <dbReference type="PROSITE" id="PS51186"/>
    </source>
</evidence>
<dbReference type="PROSITE" id="PS51186">
    <property type="entry name" value="GNAT"/>
    <property type="match status" value="1"/>
</dbReference>
<name>A0A381PDN2_9ZZZZ</name>
<accession>A0A381PDN2</accession>
<protein>
    <recommendedName>
        <fullName evidence="1">N-acetyltransferase domain-containing protein</fullName>
    </recommendedName>
</protein>
<dbReference type="CDD" id="cd04301">
    <property type="entry name" value="NAT_SF"/>
    <property type="match status" value="1"/>
</dbReference>
<reference evidence="2" key="1">
    <citation type="submission" date="2018-05" db="EMBL/GenBank/DDBJ databases">
        <authorList>
            <person name="Lanie J.A."/>
            <person name="Ng W.-L."/>
            <person name="Kazmierczak K.M."/>
            <person name="Andrzejewski T.M."/>
            <person name="Davidsen T.M."/>
            <person name="Wayne K.J."/>
            <person name="Tettelin H."/>
            <person name="Glass J.I."/>
            <person name="Rusch D."/>
            <person name="Podicherti R."/>
            <person name="Tsui H.-C.T."/>
            <person name="Winkler M.E."/>
        </authorList>
    </citation>
    <scope>NUCLEOTIDE SEQUENCE</scope>
</reference>
<dbReference type="AlphaFoldDB" id="A0A381PDN2"/>